<protein>
    <submittedName>
        <fullName evidence="2">Predicted glycosyltransferase</fullName>
    </submittedName>
</protein>
<reference evidence="2 3" key="1">
    <citation type="submission" date="2018-06" db="EMBL/GenBank/DDBJ databases">
        <authorList>
            <consortium name="Pathogen Informatics"/>
            <person name="Doyle S."/>
        </authorList>
    </citation>
    <scope>NUCLEOTIDE SEQUENCE [LARGE SCALE GENOMIC DNA]</scope>
    <source>
        <strain evidence="2 3">NCTC10698</strain>
    </source>
</reference>
<dbReference type="GO" id="GO:0016740">
    <property type="term" value="F:transferase activity"/>
    <property type="evidence" value="ECO:0007669"/>
    <property type="project" value="UniProtKB-KW"/>
</dbReference>
<dbReference type="InterPro" id="IPR009875">
    <property type="entry name" value="PilZ_domain"/>
</dbReference>
<keyword evidence="3" id="KW-1185">Reference proteome</keyword>
<accession>A0A8B4RZ23</accession>
<evidence type="ECO:0000313" key="3">
    <source>
        <dbReference type="Proteomes" id="UP000255070"/>
    </source>
</evidence>
<comment type="caution">
    <text evidence="2">The sequence shown here is derived from an EMBL/GenBank/DDBJ whole genome shotgun (WGS) entry which is preliminary data.</text>
</comment>
<evidence type="ECO:0000259" key="1">
    <source>
        <dbReference type="Pfam" id="PF07238"/>
    </source>
</evidence>
<dbReference type="Gene3D" id="2.40.10.220">
    <property type="entry name" value="predicted glycosyltransferase like domains"/>
    <property type="match status" value="1"/>
</dbReference>
<dbReference type="Proteomes" id="UP000255070">
    <property type="component" value="Unassembled WGS sequence"/>
</dbReference>
<dbReference type="EMBL" id="UFXL01000001">
    <property type="protein sequence ID" value="SUY73464.1"/>
    <property type="molecule type" value="Genomic_DNA"/>
</dbReference>
<feature type="domain" description="PilZ" evidence="1">
    <location>
        <begin position="135"/>
        <end position="246"/>
    </location>
</feature>
<keyword evidence="2" id="KW-0808">Transferase</keyword>
<gene>
    <name evidence="2" type="ORF">NCTC10698_00179</name>
</gene>
<proteinExistence type="predicted"/>
<dbReference type="Pfam" id="PF07238">
    <property type="entry name" value="PilZ"/>
    <property type="match status" value="1"/>
</dbReference>
<name>A0A8B4RZ23_COMTE</name>
<organism evidence="2 3">
    <name type="scientific">Comamonas testosteroni</name>
    <name type="common">Pseudomonas testosteroni</name>
    <dbReference type="NCBI Taxonomy" id="285"/>
    <lineage>
        <taxon>Bacteria</taxon>
        <taxon>Pseudomonadati</taxon>
        <taxon>Pseudomonadota</taxon>
        <taxon>Betaproteobacteria</taxon>
        <taxon>Burkholderiales</taxon>
        <taxon>Comamonadaceae</taxon>
        <taxon>Comamonas</taxon>
    </lineage>
</organism>
<dbReference type="GO" id="GO:0035438">
    <property type="term" value="F:cyclic-di-GMP binding"/>
    <property type="evidence" value="ECO:0007669"/>
    <property type="project" value="InterPro"/>
</dbReference>
<sequence>MVSTKLPQAYAVPAMIDSSYYRLDSPGALLQVFETLQRQQSVMTLRAEVHDASCLDDTGGRPCGMGLLSRIDADRQQLALDVSGALQPLPTQVLAVAHLPGGMLTQWVMQAQWTQQVGGGWLLEAPWPAQVLQHQRRRYPRVPLPLGQDGEARFMFGQRPCVLHVEDLSAGGVALRGSRSETAMLFMGRKIPKVVLNLGDGVQIQVDLTVRSRRSYRSFLLGEVVVVGCSLEGLTQELQATLARIMADRLN</sequence>
<evidence type="ECO:0000313" key="2">
    <source>
        <dbReference type="EMBL" id="SUY73464.1"/>
    </source>
</evidence>
<dbReference type="AlphaFoldDB" id="A0A8B4RZ23"/>